<organism evidence="4 5">
    <name type="scientific">Bemisia tabaci</name>
    <name type="common">Sweetpotato whitefly</name>
    <name type="synonym">Aleurodes tabaci</name>
    <dbReference type="NCBI Taxonomy" id="7038"/>
    <lineage>
        <taxon>Eukaryota</taxon>
        <taxon>Metazoa</taxon>
        <taxon>Ecdysozoa</taxon>
        <taxon>Arthropoda</taxon>
        <taxon>Hexapoda</taxon>
        <taxon>Insecta</taxon>
        <taxon>Pterygota</taxon>
        <taxon>Neoptera</taxon>
        <taxon>Paraneoptera</taxon>
        <taxon>Hemiptera</taxon>
        <taxon>Sternorrhyncha</taxon>
        <taxon>Aleyrodoidea</taxon>
        <taxon>Aleyrodidae</taxon>
        <taxon>Aleyrodinae</taxon>
        <taxon>Bemisia</taxon>
    </lineage>
</organism>
<dbReference type="AlphaFoldDB" id="A0A9P0A3M7"/>
<feature type="region of interest" description="Disordered" evidence="3">
    <location>
        <begin position="1"/>
        <end position="63"/>
    </location>
</feature>
<gene>
    <name evidence="4" type="ORF">BEMITA_LOCUS3025</name>
</gene>
<feature type="compositionally biased region" description="Low complexity" evidence="3">
    <location>
        <begin position="276"/>
        <end position="291"/>
    </location>
</feature>
<dbReference type="Proteomes" id="UP001152759">
    <property type="component" value="Chromosome 10"/>
</dbReference>
<dbReference type="PANTHER" id="PTHR24341">
    <property type="entry name" value="HOMEOBOX PROTEIN ENGRAILED"/>
    <property type="match status" value="1"/>
</dbReference>
<sequence>MALETDRSSPNSASSPGPTTNKRPSSTDGSVSGFPRVPSPKPDSNPDPWTQRPETKIAKPPSAFHQISLLSQCHAEPVQNGKDEKECEEPLAERLVSPGENLKNGIVPLTKPMSICSPLQSKVLNKENNNKIKLEEYAKPELRSPRADRPRPQFIDRRFEAADYRYKQIPIADKVYPSFKPMTPMDPSIPLNPAMIPAMLPGQRLQPEYPLPIPGLPFTPLMYGIGFMPRALNLQIPGMYPPDIRLPELQSAKLMYESLHLPPAESHAPEERYLTSFSPSASESSRSFNASQKCSPDAKDSRPSSACSSVTSSSREPRTWSYCQSPTPSRSPSPPPQTTSLPFSVTNILRPEFGQNLFNQSRPKRELQKEEKRPPPKKPKLTAAEPATVKAVAAPQSAPAATPAQTPAEAQAAKEKEQADFEKEAKEQGWPAWVYCTRYSDRPSSAILHNLSPIVSVLNNMNNNVFLN</sequence>
<dbReference type="EMBL" id="OU963871">
    <property type="protein sequence ID" value="CAH0383587.1"/>
    <property type="molecule type" value="Genomic_DNA"/>
</dbReference>
<feature type="compositionally biased region" description="Basic and acidic residues" evidence="3">
    <location>
        <begin position="363"/>
        <end position="374"/>
    </location>
</feature>
<evidence type="ECO:0000313" key="5">
    <source>
        <dbReference type="Proteomes" id="UP001152759"/>
    </source>
</evidence>
<name>A0A9P0A3M7_BEMTA</name>
<proteinExistence type="predicted"/>
<feature type="region of interest" description="Disordered" evidence="3">
    <location>
        <begin position="265"/>
        <end position="343"/>
    </location>
</feature>
<feature type="region of interest" description="Disordered" evidence="3">
    <location>
        <begin position="355"/>
        <end position="418"/>
    </location>
</feature>
<feature type="compositionally biased region" description="Polar residues" evidence="3">
    <location>
        <begin position="8"/>
        <end position="30"/>
    </location>
</feature>
<dbReference type="GO" id="GO:0000981">
    <property type="term" value="F:DNA-binding transcription factor activity, RNA polymerase II-specific"/>
    <property type="evidence" value="ECO:0007669"/>
    <property type="project" value="TreeGrafter"/>
</dbReference>
<dbReference type="PANTHER" id="PTHR24341:SF6">
    <property type="entry name" value="HOMEOBOX PROTEIN INVECTED"/>
    <property type="match status" value="1"/>
</dbReference>
<dbReference type="GO" id="GO:0005634">
    <property type="term" value="C:nucleus"/>
    <property type="evidence" value="ECO:0007669"/>
    <property type="project" value="UniProtKB-SubCell"/>
</dbReference>
<accession>A0A9P0A3M7</accession>
<evidence type="ECO:0000256" key="3">
    <source>
        <dbReference type="SAM" id="MobiDB-lite"/>
    </source>
</evidence>
<keyword evidence="2" id="KW-0539">Nucleus</keyword>
<feature type="compositionally biased region" description="Low complexity" evidence="3">
    <location>
        <begin position="303"/>
        <end position="314"/>
    </location>
</feature>
<comment type="subcellular location">
    <subcellularLocation>
        <location evidence="1">Nucleus</location>
    </subcellularLocation>
</comment>
<dbReference type="GO" id="GO:0000978">
    <property type="term" value="F:RNA polymerase II cis-regulatory region sequence-specific DNA binding"/>
    <property type="evidence" value="ECO:0007669"/>
    <property type="project" value="TreeGrafter"/>
</dbReference>
<protein>
    <submittedName>
        <fullName evidence="4">Uncharacterized protein</fullName>
    </submittedName>
</protein>
<dbReference type="InterPro" id="IPR050720">
    <property type="entry name" value="Engrailed_Homeobox_TFs"/>
</dbReference>
<dbReference type="GO" id="GO:0030182">
    <property type="term" value="P:neuron differentiation"/>
    <property type="evidence" value="ECO:0007669"/>
    <property type="project" value="TreeGrafter"/>
</dbReference>
<keyword evidence="5" id="KW-1185">Reference proteome</keyword>
<reference evidence="4" key="1">
    <citation type="submission" date="2021-12" db="EMBL/GenBank/DDBJ databases">
        <authorList>
            <person name="King R."/>
        </authorList>
    </citation>
    <scope>NUCLEOTIDE SEQUENCE</scope>
</reference>
<feature type="compositionally biased region" description="Low complexity" evidence="3">
    <location>
        <begin position="381"/>
        <end position="411"/>
    </location>
</feature>
<evidence type="ECO:0000256" key="1">
    <source>
        <dbReference type="ARBA" id="ARBA00004123"/>
    </source>
</evidence>
<evidence type="ECO:0000313" key="4">
    <source>
        <dbReference type="EMBL" id="CAH0383587.1"/>
    </source>
</evidence>
<evidence type="ECO:0000256" key="2">
    <source>
        <dbReference type="ARBA" id="ARBA00023242"/>
    </source>
</evidence>